<feature type="binding site" evidence="1">
    <location>
        <position position="71"/>
    </location>
    <ligand>
        <name>Mg(2+)</name>
        <dbReference type="ChEBI" id="CHEBI:18420"/>
        <label>1</label>
    </ligand>
</feature>
<dbReference type="NCBIfam" id="TIGR02662">
    <property type="entry name" value="dinitro_DRAG"/>
    <property type="match status" value="1"/>
</dbReference>
<comment type="cofactor">
    <cofactor evidence="1">
        <name>Mg(2+)</name>
        <dbReference type="ChEBI" id="CHEBI:18420"/>
    </cofactor>
    <text evidence="1">Binds 2 magnesium ions per subunit.</text>
</comment>
<keyword evidence="1" id="KW-0479">Metal-binding</keyword>
<feature type="binding site" evidence="1">
    <location>
        <position position="254"/>
    </location>
    <ligand>
        <name>Mg(2+)</name>
        <dbReference type="ChEBI" id="CHEBI:18420"/>
        <label>1</label>
    </ligand>
</feature>
<feature type="binding site" evidence="1">
    <location>
        <position position="69"/>
    </location>
    <ligand>
        <name>Mg(2+)</name>
        <dbReference type="ChEBI" id="CHEBI:18420"/>
        <label>1</label>
    </ligand>
</feature>
<comment type="caution">
    <text evidence="2">The sequence shown here is derived from an EMBL/GenBank/DDBJ whole genome shotgun (WGS) entry which is preliminary data.</text>
</comment>
<proteinExistence type="predicted"/>
<feature type="binding site" evidence="1">
    <location>
        <position position="257"/>
    </location>
    <ligand>
        <name>Mg(2+)</name>
        <dbReference type="ChEBI" id="CHEBI:18420"/>
        <label>1</label>
    </ligand>
</feature>
<evidence type="ECO:0000313" key="3">
    <source>
        <dbReference type="Proteomes" id="UP000178449"/>
    </source>
</evidence>
<dbReference type="Gene3D" id="1.10.4080.10">
    <property type="entry name" value="ADP-ribosylation/Crystallin J1"/>
    <property type="match status" value="1"/>
</dbReference>
<evidence type="ECO:0000313" key="2">
    <source>
        <dbReference type="EMBL" id="OGG94526.1"/>
    </source>
</evidence>
<dbReference type="PANTHER" id="PTHR16222">
    <property type="entry name" value="ADP-RIBOSYLGLYCOHYDROLASE"/>
    <property type="match status" value="1"/>
</dbReference>
<dbReference type="STRING" id="1817772.A2527_01420"/>
<organism evidence="2 3">
    <name type="scientific">Candidatus Lambdaproteobacteria bacterium RIFOXYD2_FULL_50_16</name>
    <dbReference type="NCBI Taxonomy" id="1817772"/>
    <lineage>
        <taxon>Bacteria</taxon>
        <taxon>Pseudomonadati</taxon>
        <taxon>Pseudomonadota</taxon>
        <taxon>Candidatus Lambdaproteobacteria</taxon>
    </lineage>
</organism>
<dbReference type="EMBL" id="MFNE01000038">
    <property type="protein sequence ID" value="OGG94526.1"/>
    <property type="molecule type" value="Genomic_DNA"/>
</dbReference>
<dbReference type="AlphaFoldDB" id="A0A1F6G8S6"/>
<gene>
    <name evidence="2" type="ORF">A2527_01420</name>
</gene>
<keyword evidence="2" id="KW-0378">Hydrolase</keyword>
<dbReference type="InterPro" id="IPR050792">
    <property type="entry name" value="ADP-ribosylglycohydrolase"/>
</dbReference>
<dbReference type="GO" id="GO:0016787">
    <property type="term" value="F:hydrolase activity"/>
    <property type="evidence" value="ECO:0007669"/>
    <property type="project" value="UniProtKB-KW"/>
</dbReference>
<dbReference type="GO" id="GO:0046872">
    <property type="term" value="F:metal ion binding"/>
    <property type="evidence" value="ECO:0007669"/>
    <property type="project" value="UniProtKB-KW"/>
</dbReference>
<evidence type="ECO:0000256" key="1">
    <source>
        <dbReference type="PIRSR" id="PIRSR605502-1"/>
    </source>
</evidence>
<sequence length="309" mass="33710">MPPNLLTEGAPWDRGVQLRAQGAFLGAALGDALGGTTEFMTPSEIEYKHGVHKEMIGGGWLRLKPGQVTDDTQMNLALGQSIIDRGGLDPSDVAAKFLAWMRSKPIDLGSTVRQGLQQFRRSGLALAEPSEYAAGNGAAMRMLPAILAALEDREKMQEWVLGQARITHNNPVSDAGCLFLADLIRAALLMGGRAPLKSIAFSWIELYPNLFDFKRFKRSVDGYLPNSVKTALHFFFSTGDFEACLVGVVNAGGDADTNGALAGMLAGAFYGPTELPRRWLKVLDSPTQIEINRQVSQIWQQFYSHQETP</sequence>
<accession>A0A1F6G8S6</accession>
<dbReference type="SUPFAM" id="SSF101478">
    <property type="entry name" value="ADP-ribosylglycohydrolase"/>
    <property type="match status" value="1"/>
</dbReference>
<dbReference type="Pfam" id="PF03747">
    <property type="entry name" value="ADP_ribosyl_GH"/>
    <property type="match status" value="1"/>
</dbReference>
<keyword evidence="1" id="KW-0460">Magnesium</keyword>
<reference evidence="2 3" key="1">
    <citation type="journal article" date="2016" name="Nat. Commun.">
        <title>Thousands of microbial genomes shed light on interconnected biogeochemical processes in an aquifer system.</title>
        <authorList>
            <person name="Anantharaman K."/>
            <person name="Brown C.T."/>
            <person name="Hug L.A."/>
            <person name="Sharon I."/>
            <person name="Castelle C.J."/>
            <person name="Probst A.J."/>
            <person name="Thomas B.C."/>
            <person name="Singh A."/>
            <person name="Wilkins M.J."/>
            <person name="Karaoz U."/>
            <person name="Brodie E.L."/>
            <person name="Williams K.H."/>
            <person name="Hubbard S.S."/>
            <person name="Banfield J.F."/>
        </authorList>
    </citation>
    <scope>NUCLEOTIDE SEQUENCE [LARGE SCALE GENOMIC DNA]</scope>
</reference>
<dbReference type="PANTHER" id="PTHR16222:SF12">
    <property type="entry name" value="ADP-RIBOSYLGLYCOHYDROLASE-RELATED"/>
    <property type="match status" value="1"/>
</dbReference>
<dbReference type="Proteomes" id="UP000178449">
    <property type="component" value="Unassembled WGS sequence"/>
</dbReference>
<dbReference type="InterPro" id="IPR005502">
    <property type="entry name" value="Ribosyl_crysJ1"/>
</dbReference>
<name>A0A1F6G8S6_9PROT</name>
<feature type="binding site" evidence="1">
    <location>
        <position position="70"/>
    </location>
    <ligand>
        <name>Mg(2+)</name>
        <dbReference type="ChEBI" id="CHEBI:18420"/>
        <label>1</label>
    </ligand>
</feature>
<dbReference type="InterPro" id="IPR036705">
    <property type="entry name" value="Ribosyl_crysJ1_sf"/>
</dbReference>
<protein>
    <submittedName>
        <fullName evidence="2">ADP-ribosyl-[dinitrogen reductase] hydrolase</fullName>
    </submittedName>
</protein>
<dbReference type="InterPro" id="IPR013479">
    <property type="entry name" value="ADP-ribosyl_diN_reduct_hydro"/>
</dbReference>
<feature type="binding site" evidence="1">
    <location>
        <position position="256"/>
    </location>
    <ligand>
        <name>Mg(2+)</name>
        <dbReference type="ChEBI" id="CHEBI:18420"/>
        <label>1</label>
    </ligand>
</feature>